<evidence type="ECO:0000313" key="2">
    <source>
        <dbReference type="EMBL" id="PSX12456.1"/>
    </source>
</evidence>
<feature type="signal peptide" evidence="1">
    <location>
        <begin position="1"/>
        <end position="23"/>
    </location>
</feature>
<accession>A0ABX5H8M9</accession>
<keyword evidence="1" id="KW-0732">Signal</keyword>
<dbReference type="RefSeq" id="WP_045148034.1">
    <property type="nucleotide sequence ID" value="NZ_JZSO01000003.1"/>
</dbReference>
<reference evidence="2 3" key="1">
    <citation type="submission" date="2018-01" db="EMBL/GenBank/DDBJ databases">
        <title>Whole genome sequencing of Histamine producing bacteria.</title>
        <authorList>
            <person name="Butler K."/>
        </authorList>
    </citation>
    <scope>NUCLEOTIDE SEQUENCE [LARGE SCALE GENOMIC DNA]</scope>
    <source>
        <strain evidence="2 3">A6-1</strain>
    </source>
</reference>
<gene>
    <name evidence="2" type="ORF">C0W27_00145</name>
</gene>
<organism evidence="2 3">
    <name type="scientific">Photobacterium angustum</name>
    <dbReference type="NCBI Taxonomy" id="661"/>
    <lineage>
        <taxon>Bacteria</taxon>
        <taxon>Pseudomonadati</taxon>
        <taxon>Pseudomonadota</taxon>
        <taxon>Gammaproteobacteria</taxon>
        <taxon>Vibrionales</taxon>
        <taxon>Vibrionaceae</taxon>
        <taxon>Photobacterium</taxon>
    </lineage>
</organism>
<keyword evidence="3" id="KW-1185">Reference proteome</keyword>
<dbReference type="Proteomes" id="UP000240989">
    <property type="component" value="Unassembled WGS sequence"/>
</dbReference>
<proteinExistence type="predicted"/>
<dbReference type="EMBL" id="PYOU01000001">
    <property type="protein sequence ID" value="PSX12456.1"/>
    <property type="molecule type" value="Genomic_DNA"/>
</dbReference>
<evidence type="ECO:0000256" key="1">
    <source>
        <dbReference type="SAM" id="SignalP"/>
    </source>
</evidence>
<feature type="chain" id="PRO_5045540401" evidence="1">
    <location>
        <begin position="24"/>
        <end position="68"/>
    </location>
</feature>
<evidence type="ECO:0000313" key="3">
    <source>
        <dbReference type="Proteomes" id="UP000240989"/>
    </source>
</evidence>
<name>A0ABX5H8M9_PHOAN</name>
<protein>
    <submittedName>
        <fullName evidence="2">Uncharacterized protein</fullName>
    </submittedName>
</protein>
<sequence>MKKLLITCGLTILLGLASSTVYADGTNGYNGMGGAGGYGQTACVLPNSDLVFVPWFVCKAKNGKTNDF</sequence>
<comment type="caution">
    <text evidence="2">The sequence shown here is derived from an EMBL/GenBank/DDBJ whole genome shotgun (WGS) entry which is preliminary data.</text>
</comment>